<proteinExistence type="predicted"/>
<organism evidence="1 2">
    <name type="scientific">Marinobacter zhanjiangensis</name>
    <dbReference type="NCBI Taxonomy" id="578215"/>
    <lineage>
        <taxon>Bacteria</taxon>
        <taxon>Pseudomonadati</taxon>
        <taxon>Pseudomonadota</taxon>
        <taxon>Gammaproteobacteria</taxon>
        <taxon>Pseudomonadales</taxon>
        <taxon>Marinobacteraceae</taxon>
        <taxon>Marinobacter</taxon>
    </lineage>
</organism>
<dbReference type="EMBL" id="BMXV01000002">
    <property type="protein sequence ID" value="GGY67416.1"/>
    <property type="molecule type" value="Genomic_DNA"/>
</dbReference>
<name>A0ABQ3ATS6_9GAMM</name>
<dbReference type="Proteomes" id="UP000601597">
    <property type="component" value="Unassembled WGS sequence"/>
</dbReference>
<evidence type="ECO:0008006" key="3">
    <source>
        <dbReference type="Google" id="ProtNLM"/>
    </source>
</evidence>
<evidence type="ECO:0000313" key="2">
    <source>
        <dbReference type="Proteomes" id="UP000601597"/>
    </source>
</evidence>
<sequence length="136" mass="15919">MQMSDNTYHTPLPDLVARFTLRKGLFRKELVEARLFDLNQFGCVLKTDKVFEPGETLGLELEMQMPFENLQASGLTGLITERRKYCSNFFYFVDFITSDYRPKTERSEQLERIREVLDRKKSLLSRRENPSLGVTA</sequence>
<dbReference type="RefSeq" id="WP_227712349.1">
    <property type="nucleotide sequence ID" value="NZ_BMXV01000002.1"/>
</dbReference>
<reference evidence="2" key="1">
    <citation type="journal article" date="2019" name="Int. J. Syst. Evol. Microbiol.">
        <title>The Global Catalogue of Microorganisms (GCM) 10K type strain sequencing project: providing services to taxonomists for standard genome sequencing and annotation.</title>
        <authorList>
            <consortium name="The Broad Institute Genomics Platform"/>
            <consortium name="The Broad Institute Genome Sequencing Center for Infectious Disease"/>
            <person name="Wu L."/>
            <person name="Ma J."/>
        </authorList>
    </citation>
    <scope>NUCLEOTIDE SEQUENCE [LARGE SCALE GENOMIC DNA]</scope>
    <source>
        <strain evidence="2">KCTC 22280</strain>
    </source>
</reference>
<evidence type="ECO:0000313" key="1">
    <source>
        <dbReference type="EMBL" id="GGY67416.1"/>
    </source>
</evidence>
<protein>
    <recommendedName>
        <fullName evidence="3">PilZ domain-containing protein</fullName>
    </recommendedName>
</protein>
<comment type="caution">
    <text evidence="1">The sequence shown here is derived from an EMBL/GenBank/DDBJ whole genome shotgun (WGS) entry which is preliminary data.</text>
</comment>
<gene>
    <name evidence="1" type="ORF">GCM10007071_13020</name>
</gene>
<accession>A0ABQ3ATS6</accession>
<keyword evidence="2" id="KW-1185">Reference proteome</keyword>